<dbReference type="Pfam" id="PF01614">
    <property type="entry name" value="IclR_C"/>
    <property type="match status" value="1"/>
</dbReference>
<dbReference type="SMART" id="SM00346">
    <property type="entry name" value="HTH_ICLR"/>
    <property type="match status" value="1"/>
</dbReference>
<dbReference type="GO" id="GO:0045892">
    <property type="term" value="P:negative regulation of DNA-templated transcription"/>
    <property type="evidence" value="ECO:0007669"/>
    <property type="project" value="TreeGrafter"/>
</dbReference>
<reference evidence="6" key="1">
    <citation type="submission" date="2021-04" db="EMBL/GenBank/DDBJ databases">
        <title>Difference and commonality of drug resistance evolution in various bacteria. and drug sensitivity profiles.</title>
        <authorList>
            <person name="Maeda T."/>
            <person name="Shibai A."/>
            <person name="Kawada K."/>
            <person name="Kotani H."/>
            <person name="Tarusawa Y."/>
            <person name="Tanabe K."/>
            <person name="Furusawa C."/>
        </authorList>
    </citation>
    <scope>NUCLEOTIDE SEQUENCE</scope>
    <source>
        <strain evidence="6">JCM 8580</strain>
    </source>
</reference>
<dbReference type="SUPFAM" id="SSF46785">
    <property type="entry name" value="Winged helix' DNA-binding domain"/>
    <property type="match status" value="1"/>
</dbReference>
<feature type="domain" description="IclR-ED" evidence="5">
    <location>
        <begin position="84"/>
        <end position="270"/>
    </location>
</feature>
<protein>
    <submittedName>
        <fullName evidence="6">Transcriptional regulator</fullName>
    </submittedName>
</protein>
<dbReference type="PROSITE" id="PS51078">
    <property type="entry name" value="ICLR_ED"/>
    <property type="match status" value="1"/>
</dbReference>
<evidence type="ECO:0000313" key="7">
    <source>
        <dbReference type="Proteomes" id="UP000682928"/>
    </source>
</evidence>
<feature type="domain" description="HTH iclR-type" evidence="4">
    <location>
        <begin position="21"/>
        <end position="83"/>
    </location>
</feature>
<organism evidence="6 7">
    <name type="scientific">Enterobacter kobei</name>
    <dbReference type="NCBI Taxonomy" id="208224"/>
    <lineage>
        <taxon>Bacteria</taxon>
        <taxon>Pseudomonadati</taxon>
        <taxon>Pseudomonadota</taxon>
        <taxon>Gammaproteobacteria</taxon>
        <taxon>Enterobacterales</taxon>
        <taxon>Enterobacteriaceae</taxon>
        <taxon>Enterobacter</taxon>
        <taxon>Enterobacter cloacae complex</taxon>
    </lineage>
</organism>
<dbReference type="SUPFAM" id="SSF55781">
    <property type="entry name" value="GAF domain-like"/>
    <property type="match status" value="1"/>
</dbReference>
<dbReference type="AlphaFoldDB" id="A0AA86IKD2"/>
<keyword evidence="2" id="KW-0238">DNA-binding</keyword>
<dbReference type="InterPro" id="IPR014757">
    <property type="entry name" value="Tscrpt_reg_IclR_C"/>
</dbReference>
<evidence type="ECO:0000259" key="5">
    <source>
        <dbReference type="PROSITE" id="PS51078"/>
    </source>
</evidence>
<keyword evidence="3" id="KW-0804">Transcription</keyword>
<dbReference type="PROSITE" id="PS51077">
    <property type="entry name" value="HTH_ICLR"/>
    <property type="match status" value="1"/>
</dbReference>
<dbReference type="PANTHER" id="PTHR30136:SF19">
    <property type="entry name" value="DNA-BINDING TRANSCRIPTIONAL REPRESSOR YIAJ"/>
    <property type="match status" value="1"/>
</dbReference>
<evidence type="ECO:0000256" key="2">
    <source>
        <dbReference type="ARBA" id="ARBA00023125"/>
    </source>
</evidence>
<dbReference type="PANTHER" id="PTHR30136">
    <property type="entry name" value="HELIX-TURN-HELIX TRANSCRIPTIONAL REGULATOR, ICLR FAMILY"/>
    <property type="match status" value="1"/>
</dbReference>
<dbReference type="InterPro" id="IPR050707">
    <property type="entry name" value="HTH_MetabolicPath_Reg"/>
</dbReference>
<evidence type="ECO:0000256" key="1">
    <source>
        <dbReference type="ARBA" id="ARBA00023015"/>
    </source>
</evidence>
<dbReference type="InterPro" id="IPR036390">
    <property type="entry name" value="WH_DNA-bd_sf"/>
</dbReference>
<dbReference type="EMBL" id="AP024590">
    <property type="protein sequence ID" value="BCU53541.1"/>
    <property type="molecule type" value="Genomic_DNA"/>
</dbReference>
<dbReference type="FunFam" id="1.10.10.10:FF:000221">
    <property type="entry name" value="IclR family transcriptional regulator"/>
    <property type="match status" value="1"/>
</dbReference>
<dbReference type="InterPro" id="IPR029016">
    <property type="entry name" value="GAF-like_dom_sf"/>
</dbReference>
<evidence type="ECO:0000259" key="4">
    <source>
        <dbReference type="PROSITE" id="PS51077"/>
    </source>
</evidence>
<evidence type="ECO:0000313" key="6">
    <source>
        <dbReference type="EMBL" id="BCU53541.1"/>
    </source>
</evidence>
<gene>
    <name evidence="6" type="ORF">ENKO_01350</name>
</gene>
<dbReference type="GO" id="GO:0003700">
    <property type="term" value="F:DNA-binding transcription factor activity"/>
    <property type="evidence" value="ECO:0007669"/>
    <property type="project" value="TreeGrafter"/>
</dbReference>
<evidence type="ECO:0000256" key="3">
    <source>
        <dbReference type="ARBA" id="ARBA00023163"/>
    </source>
</evidence>
<dbReference type="Gene3D" id="1.10.10.10">
    <property type="entry name" value="Winged helix-like DNA-binding domain superfamily/Winged helix DNA-binding domain"/>
    <property type="match status" value="1"/>
</dbReference>
<dbReference type="GO" id="GO:0003677">
    <property type="term" value="F:DNA binding"/>
    <property type="evidence" value="ECO:0007669"/>
    <property type="project" value="UniProtKB-KW"/>
</dbReference>
<name>A0AA86IKD2_9ENTR</name>
<dbReference type="Gene3D" id="3.30.450.40">
    <property type="match status" value="1"/>
</dbReference>
<dbReference type="InterPro" id="IPR005471">
    <property type="entry name" value="Tscrpt_reg_IclR_N"/>
</dbReference>
<dbReference type="Pfam" id="PF09339">
    <property type="entry name" value="HTH_IclR"/>
    <property type="match status" value="1"/>
</dbReference>
<proteinExistence type="predicted"/>
<accession>A0AA86IKD2</accession>
<dbReference type="InterPro" id="IPR036388">
    <property type="entry name" value="WH-like_DNA-bd_sf"/>
</dbReference>
<keyword evidence="1" id="KW-0805">Transcription regulation</keyword>
<dbReference type="FunFam" id="3.30.450.40:FF:000022">
    <property type="entry name" value="IclR family transcriptional regulator"/>
    <property type="match status" value="1"/>
</dbReference>
<dbReference type="Proteomes" id="UP000682928">
    <property type="component" value="Chromosome"/>
</dbReference>
<dbReference type="RefSeq" id="WP_088221143.1">
    <property type="nucleotide sequence ID" value="NZ_AP024590.1"/>
</dbReference>
<sequence length="283" mass="31232">MKRKEADVTDVAQEKERPAGSQSLFRGLMLIEILSNYPNGCPLAHLSELAGLNKSTVHRLLQGLQSCGYVTPAPAAGSYRLTTKFIAVGQKALSSLNIIHVAAPHLEALNIATGETINFSSREDDHAILIYKLEPTTGMLRTRAYIGQHMPLYCSAMGKIYMAFGQPEYVKAYWESHQDQIQPLTRNTITALPAMYEELAQIRDSSMAMDREENELGVSCIAVPVFDIHRRVPYAISISLSTSRLKQIGEKNLLKPLRETAQAISRELGFSVPEVNVNDTGSA</sequence>